<dbReference type="InterPro" id="IPR027396">
    <property type="entry name" value="DsrEFH-like"/>
</dbReference>
<comment type="similarity">
    <text evidence="2">Belongs to the DsrE/TusD family.</text>
</comment>
<dbReference type="InterPro" id="IPR017463">
    <property type="entry name" value="Sulphur_relay_TusD/DsrE"/>
</dbReference>
<dbReference type="GO" id="GO:1990228">
    <property type="term" value="C:sulfurtransferase complex"/>
    <property type="evidence" value="ECO:0007669"/>
    <property type="project" value="TreeGrafter"/>
</dbReference>
<dbReference type="Gene3D" id="3.40.1260.10">
    <property type="entry name" value="DsrEFH-like"/>
    <property type="match status" value="1"/>
</dbReference>
<dbReference type="NCBIfam" id="TIGR03012">
    <property type="entry name" value="sulf_tusD_dsrE"/>
    <property type="match status" value="1"/>
</dbReference>
<dbReference type="AlphaFoldDB" id="A0A1I1SJC7"/>
<name>A0A1I1SJC7_9GAMM</name>
<dbReference type="RefSeq" id="WP_091990292.1">
    <property type="nucleotide sequence ID" value="NZ_FOLO01000060.1"/>
</dbReference>
<evidence type="ECO:0000256" key="4">
    <source>
        <dbReference type="ARBA" id="ARBA00022679"/>
    </source>
</evidence>
<dbReference type="InterPro" id="IPR003787">
    <property type="entry name" value="Sulphur_relay_DsrE/F-like"/>
</dbReference>
<dbReference type="PANTHER" id="PTHR34874:SF3">
    <property type="entry name" value="SULFURTRANSFERASE TUSD"/>
    <property type="match status" value="1"/>
</dbReference>
<keyword evidence="6" id="KW-1185">Reference proteome</keyword>
<dbReference type="SUPFAM" id="SSF75169">
    <property type="entry name" value="DsrEFH-like"/>
    <property type="match status" value="1"/>
</dbReference>
<dbReference type="GO" id="GO:0002143">
    <property type="term" value="P:tRNA wobble position uridine thiolation"/>
    <property type="evidence" value="ECO:0007669"/>
    <property type="project" value="TreeGrafter"/>
</dbReference>
<protein>
    <submittedName>
        <fullName evidence="5">tRNA 2-thiouridine synthesizing protein D</fullName>
    </submittedName>
</protein>
<dbReference type="GO" id="GO:0016783">
    <property type="term" value="F:sulfurtransferase activity"/>
    <property type="evidence" value="ECO:0007669"/>
    <property type="project" value="InterPro"/>
</dbReference>
<dbReference type="GO" id="GO:0097163">
    <property type="term" value="F:sulfur carrier activity"/>
    <property type="evidence" value="ECO:0007669"/>
    <property type="project" value="TreeGrafter"/>
</dbReference>
<evidence type="ECO:0000256" key="3">
    <source>
        <dbReference type="ARBA" id="ARBA00022490"/>
    </source>
</evidence>
<sequence length="118" mass="13078">MANFVLSLHASPSDSDACLSLLNFAKSTLTSGHKIDAIFLYQEAIWHASEHFVIAKDEVQLSEQWQDFVDEFNTPLLLCITAAEKRGLNIKSTGPFTVAGLAEFAMSVAKADKWLQFK</sequence>
<evidence type="ECO:0000256" key="2">
    <source>
        <dbReference type="ARBA" id="ARBA00007067"/>
    </source>
</evidence>
<reference evidence="5 6" key="1">
    <citation type="submission" date="2016-10" db="EMBL/GenBank/DDBJ databases">
        <authorList>
            <person name="de Groot N.N."/>
        </authorList>
    </citation>
    <scope>NUCLEOTIDE SEQUENCE [LARGE SCALE GENOMIC DNA]</scope>
    <source>
        <strain evidence="5 6">DSM 6059</strain>
    </source>
</reference>
<dbReference type="Proteomes" id="UP000198862">
    <property type="component" value="Unassembled WGS sequence"/>
</dbReference>
<dbReference type="STRING" id="1123010.SAMN02745724_04597"/>
<dbReference type="OrthoDB" id="9787483at2"/>
<evidence type="ECO:0000313" key="5">
    <source>
        <dbReference type="EMBL" id="SFD46574.1"/>
    </source>
</evidence>
<gene>
    <name evidence="5" type="ORF">SAMN02745724_04597</name>
</gene>
<dbReference type="EMBL" id="FOLO01000060">
    <property type="protein sequence ID" value="SFD46574.1"/>
    <property type="molecule type" value="Genomic_DNA"/>
</dbReference>
<evidence type="ECO:0000256" key="1">
    <source>
        <dbReference type="ARBA" id="ARBA00004496"/>
    </source>
</evidence>
<dbReference type="Pfam" id="PF02635">
    <property type="entry name" value="DsrE"/>
    <property type="match status" value="1"/>
</dbReference>
<organism evidence="5 6">
    <name type="scientific">Pseudoalteromonas denitrificans DSM 6059</name>
    <dbReference type="NCBI Taxonomy" id="1123010"/>
    <lineage>
        <taxon>Bacteria</taxon>
        <taxon>Pseudomonadati</taxon>
        <taxon>Pseudomonadota</taxon>
        <taxon>Gammaproteobacteria</taxon>
        <taxon>Alteromonadales</taxon>
        <taxon>Pseudoalteromonadaceae</taxon>
        <taxon>Pseudoalteromonas</taxon>
    </lineage>
</organism>
<keyword evidence="4" id="KW-0808">Transferase</keyword>
<proteinExistence type="inferred from homology"/>
<comment type="subcellular location">
    <subcellularLocation>
        <location evidence="1">Cytoplasm</location>
    </subcellularLocation>
</comment>
<keyword evidence="3" id="KW-0963">Cytoplasm</keyword>
<dbReference type="PANTHER" id="PTHR34874">
    <property type="entry name" value="PROTEIN YCHN"/>
    <property type="match status" value="1"/>
</dbReference>
<accession>A0A1I1SJC7</accession>
<evidence type="ECO:0000313" key="6">
    <source>
        <dbReference type="Proteomes" id="UP000198862"/>
    </source>
</evidence>